<feature type="domain" description="Putative Flp pilus-assembly TadG-like N-terminal" evidence="2">
    <location>
        <begin position="48"/>
        <end position="94"/>
    </location>
</feature>
<comment type="caution">
    <text evidence="3">The sequence shown here is derived from an EMBL/GenBank/DDBJ whole genome shotgun (WGS) entry which is preliminary data.</text>
</comment>
<keyword evidence="4" id="KW-1185">Reference proteome</keyword>
<evidence type="ECO:0000259" key="2">
    <source>
        <dbReference type="Pfam" id="PF13400"/>
    </source>
</evidence>
<evidence type="ECO:0000313" key="4">
    <source>
        <dbReference type="Proteomes" id="UP000621500"/>
    </source>
</evidence>
<keyword evidence="1" id="KW-1133">Transmembrane helix</keyword>
<dbReference type="InterPro" id="IPR028087">
    <property type="entry name" value="Tad_N"/>
</dbReference>
<name>A0ABQ4EK89_9ACTN</name>
<gene>
    <name evidence="3" type="ORF">Pma05_11800</name>
</gene>
<proteinExistence type="predicted"/>
<organism evidence="3 4">
    <name type="scientific">Plantactinospora mayteni</name>
    <dbReference type="NCBI Taxonomy" id="566021"/>
    <lineage>
        <taxon>Bacteria</taxon>
        <taxon>Bacillati</taxon>
        <taxon>Actinomycetota</taxon>
        <taxon>Actinomycetes</taxon>
        <taxon>Micromonosporales</taxon>
        <taxon>Micromonosporaceae</taxon>
        <taxon>Plantactinospora</taxon>
    </lineage>
</organism>
<feature type="transmembrane region" description="Helical" evidence="1">
    <location>
        <begin position="50"/>
        <end position="69"/>
    </location>
</feature>
<evidence type="ECO:0000256" key="1">
    <source>
        <dbReference type="SAM" id="Phobius"/>
    </source>
</evidence>
<dbReference type="Pfam" id="PF13400">
    <property type="entry name" value="Tad"/>
    <property type="match status" value="1"/>
</dbReference>
<reference evidence="3 4" key="1">
    <citation type="submission" date="2021-01" db="EMBL/GenBank/DDBJ databases">
        <title>Whole genome shotgun sequence of Plantactinospora mayteni NBRC 109088.</title>
        <authorList>
            <person name="Komaki H."/>
            <person name="Tamura T."/>
        </authorList>
    </citation>
    <scope>NUCLEOTIDE SEQUENCE [LARGE SCALE GENOMIC DNA]</scope>
    <source>
        <strain evidence="3 4">NBRC 109088</strain>
    </source>
</reference>
<keyword evidence="1" id="KW-0812">Transmembrane</keyword>
<dbReference type="Proteomes" id="UP000621500">
    <property type="component" value="Unassembled WGS sequence"/>
</dbReference>
<evidence type="ECO:0000313" key="3">
    <source>
        <dbReference type="EMBL" id="GIG94607.1"/>
    </source>
</evidence>
<feature type="transmembrane region" description="Helical" evidence="1">
    <location>
        <begin position="20"/>
        <end position="44"/>
    </location>
</feature>
<dbReference type="EMBL" id="BONX01000007">
    <property type="protein sequence ID" value="GIG94607.1"/>
    <property type="molecule type" value="Genomic_DNA"/>
</dbReference>
<dbReference type="RefSeq" id="WP_239311747.1">
    <property type="nucleotide sequence ID" value="NZ_BAAAZQ010000005.1"/>
</dbReference>
<protein>
    <recommendedName>
        <fullName evidence="2">Putative Flp pilus-assembly TadG-like N-terminal domain-containing protein</fullName>
    </recommendedName>
</protein>
<accession>A0ABQ4EK89</accession>
<keyword evidence="1" id="KW-0472">Membrane</keyword>
<sequence length="172" mass="17571">MRQPQWSNRRDRDAGSVSGYTVITSLAGLAFAALVLDAGLAIATKDAGSVSGYTVITSLAGLAFAALVLDAGLAIATKVDAVSIAQSSARAGARELDVLYLRETGVIRLDPVKAQNTAEQWVANAGLSGTVTVAGNTVTVTVTTDRQTQLLQMVGITSIPIAAQATATAVEP</sequence>